<proteinExistence type="predicted"/>
<dbReference type="Proteomes" id="UP000003448">
    <property type="component" value="Unassembled WGS sequence"/>
</dbReference>
<evidence type="ECO:0000313" key="1">
    <source>
        <dbReference type="EMBL" id="CCH18596.1"/>
    </source>
</evidence>
<comment type="caution">
    <text evidence="1">The sequence shown here is derived from an EMBL/GenBank/DDBJ whole genome shotgun (WGS) entry which is preliminary data.</text>
</comment>
<protein>
    <submittedName>
        <fullName evidence="1">Uncharacterized protein</fullName>
    </submittedName>
</protein>
<accession>I0L449</accession>
<dbReference type="EMBL" id="CAIE01000026">
    <property type="protein sequence ID" value="CCH18596.1"/>
    <property type="molecule type" value="Genomic_DNA"/>
</dbReference>
<evidence type="ECO:0000313" key="2">
    <source>
        <dbReference type="Proteomes" id="UP000003448"/>
    </source>
</evidence>
<sequence>MAQLGDQVSDLALALARLGAAAPAAAGASDQGAIPAQP</sequence>
<name>I0L449_9ACTN</name>
<keyword evidence="2" id="KW-1185">Reference proteome</keyword>
<gene>
    <name evidence="1" type="ORF">MILUP08_43506</name>
</gene>
<dbReference type="AlphaFoldDB" id="I0L449"/>
<organism evidence="1 2">
    <name type="scientific">Micromonospora lupini str. Lupac 08</name>
    <dbReference type="NCBI Taxonomy" id="1150864"/>
    <lineage>
        <taxon>Bacteria</taxon>
        <taxon>Bacillati</taxon>
        <taxon>Actinomycetota</taxon>
        <taxon>Actinomycetes</taxon>
        <taxon>Micromonosporales</taxon>
        <taxon>Micromonosporaceae</taxon>
        <taxon>Micromonospora</taxon>
    </lineage>
</organism>
<reference evidence="2" key="1">
    <citation type="journal article" date="2012" name="J. Bacteriol.">
        <title>Genome Sequence of Micromonospora lupini Lupac 08, Isolated from Root Nodules of Lupinus angustifolius.</title>
        <authorList>
            <person name="Alonso-Vega P."/>
            <person name="Normand P."/>
            <person name="Bacigalupe R."/>
            <person name="Pujic P."/>
            <person name="Lajus A."/>
            <person name="Vallenet D."/>
            <person name="Carro L."/>
            <person name="Coll P."/>
            <person name="Trujillo M.E."/>
        </authorList>
    </citation>
    <scope>NUCLEOTIDE SEQUENCE [LARGE SCALE GENOMIC DNA]</scope>
    <source>
        <strain evidence="2">Lupac 08</strain>
    </source>
</reference>